<reference evidence="2 3" key="1">
    <citation type="submission" date="2020-07" db="EMBL/GenBank/DDBJ databases">
        <title>Sequencing the genomes of 1000 actinobacteria strains.</title>
        <authorList>
            <person name="Klenk H.-P."/>
        </authorList>
    </citation>
    <scope>NUCLEOTIDE SEQUENCE [LARGE SCALE GENOMIC DNA]</scope>
    <source>
        <strain evidence="2 3">DSM 45772</strain>
    </source>
</reference>
<evidence type="ECO:0000313" key="3">
    <source>
        <dbReference type="Proteomes" id="UP000535890"/>
    </source>
</evidence>
<comment type="caution">
    <text evidence="2">The sequence shown here is derived from an EMBL/GenBank/DDBJ whole genome shotgun (WGS) entry which is preliminary data.</text>
</comment>
<dbReference type="InterPro" id="IPR011037">
    <property type="entry name" value="Pyrv_Knase-like_insert_dom_sf"/>
</dbReference>
<evidence type="ECO:0000259" key="1">
    <source>
        <dbReference type="PROSITE" id="PS51340"/>
    </source>
</evidence>
<dbReference type="GO" id="GO:0003824">
    <property type="term" value="F:catalytic activity"/>
    <property type="evidence" value="ECO:0007669"/>
    <property type="project" value="InterPro"/>
</dbReference>
<accession>A0A7Y9DSP0</accession>
<name>A0A7Y9DSP0_9PSEU</name>
<sequence>MIVAALHIASERKAPMEPVERIECEAGAGVVGDRYHGTRHRHVSVQSLEELAEAAEARGAPVPAGATRRTVTVDSGRVPTTPGARIHLGDVELEVVRKAAPCRVMETSVGPGAARAMHERGGAICRVLTSGVVELGAPVSW</sequence>
<dbReference type="SUPFAM" id="SSF50800">
    <property type="entry name" value="PK beta-barrel domain-like"/>
    <property type="match status" value="1"/>
</dbReference>
<dbReference type="Pfam" id="PF03473">
    <property type="entry name" value="MOSC"/>
    <property type="match status" value="1"/>
</dbReference>
<gene>
    <name evidence="2" type="ORF">BJ983_000898</name>
</gene>
<dbReference type="GO" id="GO:0030151">
    <property type="term" value="F:molybdenum ion binding"/>
    <property type="evidence" value="ECO:0007669"/>
    <property type="project" value="InterPro"/>
</dbReference>
<dbReference type="Proteomes" id="UP000535890">
    <property type="component" value="Unassembled WGS sequence"/>
</dbReference>
<protein>
    <submittedName>
        <fullName evidence="2">MOSC domain-containing protein YiiM</fullName>
    </submittedName>
</protein>
<proteinExistence type="predicted"/>
<dbReference type="PANTHER" id="PTHR36930:SF1">
    <property type="entry name" value="MOSC DOMAIN-CONTAINING PROTEIN"/>
    <property type="match status" value="1"/>
</dbReference>
<keyword evidence="3" id="KW-1185">Reference proteome</keyword>
<dbReference type="AlphaFoldDB" id="A0A7Y9DSP0"/>
<dbReference type="RefSeq" id="WP_179792714.1">
    <property type="nucleotide sequence ID" value="NZ_BAABHP010000003.1"/>
</dbReference>
<dbReference type="EMBL" id="JACCBN010000001">
    <property type="protein sequence ID" value="NYD34796.1"/>
    <property type="molecule type" value="Genomic_DNA"/>
</dbReference>
<evidence type="ECO:0000313" key="2">
    <source>
        <dbReference type="EMBL" id="NYD34796.1"/>
    </source>
</evidence>
<dbReference type="Gene3D" id="2.40.33.20">
    <property type="entry name" value="PK beta-barrel domain-like"/>
    <property type="match status" value="1"/>
</dbReference>
<dbReference type="GO" id="GO:0030170">
    <property type="term" value="F:pyridoxal phosphate binding"/>
    <property type="evidence" value="ECO:0007669"/>
    <property type="project" value="InterPro"/>
</dbReference>
<dbReference type="PROSITE" id="PS51340">
    <property type="entry name" value="MOSC"/>
    <property type="match status" value="1"/>
</dbReference>
<dbReference type="InterPro" id="IPR005302">
    <property type="entry name" value="MoCF_Sase_C"/>
</dbReference>
<dbReference type="PANTHER" id="PTHR36930">
    <property type="entry name" value="METAL-SULFUR CLUSTER BIOSYNTHESIS PROTEINS YUAD-RELATED"/>
    <property type="match status" value="1"/>
</dbReference>
<feature type="domain" description="MOSC" evidence="1">
    <location>
        <begin position="16"/>
        <end position="141"/>
    </location>
</feature>
<dbReference type="InterPro" id="IPR052716">
    <property type="entry name" value="MOSC_domain"/>
</dbReference>
<organism evidence="2 3">
    <name type="scientific">Actinomycetospora corticicola</name>
    <dbReference type="NCBI Taxonomy" id="663602"/>
    <lineage>
        <taxon>Bacteria</taxon>
        <taxon>Bacillati</taxon>
        <taxon>Actinomycetota</taxon>
        <taxon>Actinomycetes</taxon>
        <taxon>Pseudonocardiales</taxon>
        <taxon>Pseudonocardiaceae</taxon>
        <taxon>Actinomycetospora</taxon>
    </lineage>
</organism>